<dbReference type="GO" id="GO:0004521">
    <property type="term" value="F:RNA endonuclease activity"/>
    <property type="evidence" value="ECO:0007669"/>
    <property type="project" value="TreeGrafter"/>
</dbReference>
<dbReference type="GO" id="GO:0036464">
    <property type="term" value="C:cytoplasmic ribonucleoprotein granule"/>
    <property type="evidence" value="ECO:0007669"/>
    <property type="project" value="TreeGrafter"/>
</dbReference>
<organism evidence="13 14">
    <name type="scientific">Takifugu flavidus</name>
    <name type="common">sansaifugu</name>
    <dbReference type="NCBI Taxonomy" id="433684"/>
    <lineage>
        <taxon>Eukaryota</taxon>
        <taxon>Metazoa</taxon>
        <taxon>Chordata</taxon>
        <taxon>Craniata</taxon>
        <taxon>Vertebrata</taxon>
        <taxon>Euteleostomi</taxon>
        <taxon>Actinopterygii</taxon>
        <taxon>Neopterygii</taxon>
        <taxon>Teleostei</taxon>
        <taxon>Neoteleostei</taxon>
        <taxon>Acanthomorphata</taxon>
        <taxon>Eupercaria</taxon>
        <taxon>Tetraodontiformes</taxon>
        <taxon>Tetradontoidea</taxon>
        <taxon>Tetraodontidae</taxon>
        <taxon>Takifugu</taxon>
    </lineage>
</organism>
<dbReference type="Proteomes" id="UP000324091">
    <property type="component" value="Chromosome 14"/>
</dbReference>
<evidence type="ECO:0000256" key="10">
    <source>
        <dbReference type="PROSITE-ProRule" id="PRU00723"/>
    </source>
</evidence>
<accession>A0A5C6P7V5</accession>
<gene>
    <name evidence="13" type="ORF">D4764_14G0009240</name>
</gene>
<feature type="region of interest" description="Disordered" evidence="11">
    <location>
        <begin position="415"/>
        <end position="438"/>
    </location>
</feature>
<dbReference type="AlphaFoldDB" id="A0A5C6P7V5"/>
<dbReference type="Pfam" id="PF18561">
    <property type="entry name" value="Regnase_1_C"/>
    <property type="match status" value="1"/>
</dbReference>
<keyword evidence="3" id="KW-0540">Nuclease</keyword>
<evidence type="ECO:0000256" key="8">
    <source>
        <dbReference type="ARBA" id="ARBA00022833"/>
    </source>
</evidence>
<feature type="region of interest" description="Disordered" evidence="11">
    <location>
        <begin position="1"/>
        <end position="95"/>
    </location>
</feature>
<evidence type="ECO:0000256" key="5">
    <source>
        <dbReference type="ARBA" id="ARBA00022759"/>
    </source>
</evidence>
<feature type="compositionally biased region" description="Basic and acidic residues" evidence="11">
    <location>
        <begin position="1"/>
        <end position="21"/>
    </location>
</feature>
<dbReference type="InterPro" id="IPR021869">
    <property type="entry name" value="RNase_Zc3h12_NYN"/>
</dbReference>
<comment type="similarity">
    <text evidence="2">Belongs to the ZC3H12 family.</text>
</comment>
<keyword evidence="9" id="KW-0460">Magnesium</keyword>
<dbReference type="InterPro" id="IPR000571">
    <property type="entry name" value="Znf_CCCH"/>
</dbReference>
<dbReference type="CDD" id="cd18729">
    <property type="entry name" value="PIN_Zc3h12-like"/>
    <property type="match status" value="1"/>
</dbReference>
<keyword evidence="5" id="KW-0255">Endonuclease</keyword>
<evidence type="ECO:0000256" key="1">
    <source>
        <dbReference type="ARBA" id="ARBA00001946"/>
    </source>
</evidence>
<evidence type="ECO:0000256" key="7">
    <source>
        <dbReference type="ARBA" id="ARBA00022801"/>
    </source>
</evidence>
<reference evidence="13 14" key="1">
    <citation type="submission" date="2019-04" db="EMBL/GenBank/DDBJ databases">
        <title>Chromosome genome assembly for Takifugu flavidus.</title>
        <authorList>
            <person name="Xiao S."/>
        </authorList>
    </citation>
    <scope>NUCLEOTIDE SEQUENCE [LARGE SCALE GENOMIC DNA]</scope>
    <source>
        <strain evidence="13">HTHZ2018</strain>
        <tissue evidence="13">Muscle</tissue>
    </source>
</reference>
<dbReference type="InterPro" id="IPR051101">
    <property type="entry name" value="ZC3H12/N4BP1_RNase_Reg"/>
</dbReference>
<protein>
    <submittedName>
        <fullName evidence="13">Putative ribonuclease ZC3H12B</fullName>
    </submittedName>
</protein>
<evidence type="ECO:0000256" key="6">
    <source>
        <dbReference type="ARBA" id="ARBA00022771"/>
    </source>
</evidence>
<dbReference type="Gene3D" id="3.40.50.11980">
    <property type="match status" value="1"/>
</dbReference>
<dbReference type="GO" id="GO:0005634">
    <property type="term" value="C:nucleus"/>
    <property type="evidence" value="ECO:0007669"/>
    <property type="project" value="TreeGrafter"/>
</dbReference>
<feature type="zinc finger region" description="C3H1-type" evidence="10">
    <location>
        <begin position="350"/>
        <end position="375"/>
    </location>
</feature>
<dbReference type="EMBL" id="RHFK02000006">
    <property type="protein sequence ID" value="TWW74921.1"/>
    <property type="molecule type" value="Genomic_DNA"/>
</dbReference>
<comment type="cofactor">
    <cofactor evidence="1">
        <name>Mg(2+)</name>
        <dbReference type="ChEBI" id="CHEBI:18420"/>
    </cofactor>
</comment>
<dbReference type="GO" id="GO:0016787">
    <property type="term" value="F:hydrolase activity"/>
    <property type="evidence" value="ECO:0007669"/>
    <property type="project" value="UniProtKB-KW"/>
</dbReference>
<dbReference type="InterPro" id="IPR040757">
    <property type="entry name" value="Regnase_1/ZC3H12_C"/>
</dbReference>
<evidence type="ECO:0000256" key="11">
    <source>
        <dbReference type="SAM" id="MobiDB-lite"/>
    </source>
</evidence>
<feature type="region of interest" description="Disordered" evidence="11">
    <location>
        <begin position="675"/>
        <end position="695"/>
    </location>
</feature>
<keyword evidence="8 10" id="KW-0862">Zinc</keyword>
<dbReference type="GO" id="GO:0008270">
    <property type="term" value="F:zinc ion binding"/>
    <property type="evidence" value="ECO:0007669"/>
    <property type="project" value="UniProtKB-KW"/>
</dbReference>
<evidence type="ECO:0000256" key="4">
    <source>
        <dbReference type="ARBA" id="ARBA00022723"/>
    </source>
</evidence>
<evidence type="ECO:0000313" key="14">
    <source>
        <dbReference type="Proteomes" id="UP000324091"/>
    </source>
</evidence>
<evidence type="ECO:0000256" key="3">
    <source>
        <dbReference type="ARBA" id="ARBA00022722"/>
    </source>
</evidence>
<dbReference type="PROSITE" id="PS50103">
    <property type="entry name" value="ZF_C3H1"/>
    <property type="match status" value="1"/>
</dbReference>
<dbReference type="GO" id="GO:0003729">
    <property type="term" value="F:mRNA binding"/>
    <property type="evidence" value="ECO:0007669"/>
    <property type="project" value="TreeGrafter"/>
</dbReference>
<feature type="compositionally biased region" description="Acidic residues" evidence="11">
    <location>
        <begin position="22"/>
        <end position="33"/>
    </location>
</feature>
<dbReference type="Pfam" id="PF18039">
    <property type="entry name" value="UBA_6"/>
    <property type="match status" value="1"/>
</dbReference>
<dbReference type="Pfam" id="PF11977">
    <property type="entry name" value="RNase_Zc3h12a"/>
    <property type="match status" value="1"/>
</dbReference>
<feature type="compositionally biased region" description="Polar residues" evidence="11">
    <location>
        <begin position="612"/>
        <end position="625"/>
    </location>
</feature>
<keyword evidence="7" id="KW-0378">Hydrolase</keyword>
<evidence type="ECO:0000259" key="12">
    <source>
        <dbReference type="PROSITE" id="PS50103"/>
    </source>
</evidence>
<dbReference type="FunFam" id="3.40.50.11980:FF:000001">
    <property type="entry name" value="ZC3H12A isoform 1"/>
    <property type="match status" value="1"/>
</dbReference>
<name>A0A5C6P7V5_9TELE</name>
<dbReference type="InterPro" id="IPR040546">
    <property type="entry name" value="Rege-1_UBA-like"/>
</dbReference>
<evidence type="ECO:0000256" key="9">
    <source>
        <dbReference type="ARBA" id="ARBA00022842"/>
    </source>
</evidence>
<sequence length="834" mass="93332">MEKQSWRDDIVDVREVERATDDSEDASSSESESDERQCKRLQVGKKKKEPLTGTKPHRQLCRSPCLDRPSFSQSSTAQELREDEASAALGSRTASDREYQSKMEFALKLGYSGEQVETVLNKLGAAALINDVLAELVRLGNKVEPEIQPCSSAAVANIARSACAKENPSPEVSVEEDSMDTFDNLRPIVIDGSNVAMSHGNKEVFSCRGIQLAVEWFLEKGHKDITVFVPAWRKEQSRPDAVITDQEILRKLEKEKILVFTPSRRVQGRRVVCYDDRFIVKLAYDSDGIIVSNDNYRDLQNEKPEWKKFIEERLLMYSFVNDKFMPPDDPLGRHGPSLENFLRKRPVVPEHKKQPCPYGKKCTYGHKCKYYHPERINQPLRSVADELRAFAKLSAVKTMSEGALAKCGTGPVTIKGDSNSEAKRVAPKRQSDPSIRSVACEPPEALSVARKSEANSVPSLVSALSVPTMQPAKSHAAGALNTRSASSPLPGSLQFAHSSLSSLEHMSSVHYPPILVTNSHGASVTYSEQFPKYDSISDHGYYSLHSDFSNMSMSSMHNVDSFCSVEHEHGVYQRNPSHCTESCLSHSNSDSFSSYGDMYPSSVEGSLEDSMKGQQQPQGRMQSFSHGFRHEPLSRVQSYGPEEPKQAPHKQPGSHLAPRIQHVAVGARSSCPGDYPLTQNVLPPLSSQPTRSLGMTRMDSISDSRLYDSNPMRQRRPPLCREQHASWDPLPCGTESLEYHSYPLSNSLMPCCERVMVRSMPEKMEQIWSSLWEVPSAGEHQERHAIPDHQYQTYRNLCNIFPAYVVHSVMEKNPHLTDPQQLAAVIVTKLRSCH</sequence>
<keyword evidence="4 10" id="KW-0479">Metal-binding</keyword>
<dbReference type="PANTHER" id="PTHR12876:SF27">
    <property type="entry name" value="RIBONUCLEASE ZC3H12B-RELATED"/>
    <property type="match status" value="1"/>
</dbReference>
<keyword evidence="14" id="KW-1185">Reference proteome</keyword>
<proteinExistence type="inferred from homology"/>
<comment type="caution">
    <text evidence="13">The sequence shown here is derived from an EMBL/GenBank/DDBJ whole genome shotgun (WGS) entry which is preliminary data.</text>
</comment>
<evidence type="ECO:0000256" key="2">
    <source>
        <dbReference type="ARBA" id="ARBA00010922"/>
    </source>
</evidence>
<evidence type="ECO:0000313" key="13">
    <source>
        <dbReference type="EMBL" id="TWW74921.1"/>
    </source>
</evidence>
<keyword evidence="6 10" id="KW-0863">Zinc-finger</keyword>
<dbReference type="PANTHER" id="PTHR12876">
    <property type="entry name" value="N4BP1-RELATED"/>
    <property type="match status" value="1"/>
</dbReference>
<feature type="domain" description="C3H1-type" evidence="12">
    <location>
        <begin position="350"/>
        <end position="375"/>
    </location>
</feature>
<feature type="region of interest" description="Disordered" evidence="11">
    <location>
        <begin position="599"/>
        <end position="656"/>
    </location>
</feature>
<feature type="compositionally biased region" description="Polar residues" evidence="11">
    <location>
        <begin position="677"/>
        <end position="695"/>
    </location>
</feature>